<organism evidence="12 13">
    <name type="scientific">Paspalum notatum var. saurae</name>
    <dbReference type="NCBI Taxonomy" id="547442"/>
    <lineage>
        <taxon>Eukaryota</taxon>
        <taxon>Viridiplantae</taxon>
        <taxon>Streptophyta</taxon>
        <taxon>Embryophyta</taxon>
        <taxon>Tracheophyta</taxon>
        <taxon>Spermatophyta</taxon>
        <taxon>Magnoliopsida</taxon>
        <taxon>Liliopsida</taxon>
        <taxon>Poales</taxon>
        <taxon>Poaceae</taxon>
        <taxon>PACMAD clade</taxon>
        <taxon>Panicoideae</taxon>
        <taxon>Andropogonodae</taxon>
        <taxon>Paspaleae</taxon>
        <taxon>Paspalinae</taxon>
        <taxon>Paspalum</taxon>
    </lineage>
</organism>
<dbReference type="InterPro" id="IPR040221">
    <property type="entry name" value="CDCA7/CDA7L"/>
</dbReference>
<evidence type="ECO:0000256" key="10">
    <source>
        <dbReference type="SAM" id="MobiDB-lite"/>
    </source>
</evidence>
<proteinExistence type="predicted"/>
<dbReference type="AlphaFoldDB" id="A0AAQ3SSU8"/>
<evidence type="ECO:0000256" key="8">
    <source>
        <dbReference type="ARBA" id="ARBA00023163"/>
    </source>
</evidence>
<keyword evidence="3" id="KW-0963">Cytoplasm</keyword>
<evidence type="ECO:0000256" key="5">
    <source>
        <dbReference type="ARBA" id="ARBA00022553"/>
    </source>
</evidence>
<comment type="subcellular location">
    <subcellularLocation>
        <location evidence="2">Cytoplasm</location>
    </subcellularLocation>
    <subcellularLocation>
        <location evidence="1">Nucleus</location>
    </subcellularLocation>
</comment>
<keyword evidence="8" id="KW-0804">Transcription</keyword>
<keyword evidence="5" id="KW-0597">Phosphoprotein</keyword>
<dbReference type="PANTHER" id="PTHR31169">
    <property type="entry name" value="OS05G0300700 PROTEIN"/>
    <property type="match status" value="1"/>
</dbReference>
<dbReference type="InterPro" id="IPR018866">
    <property type="entry name" value="Znf-4CXXC_R1"/>
</dbReference>
<keyword evidence="6" id="KW-0832">Ubl conjugation</keyword>
<evidence type="ECO:0000313" key="12">
    <source>
        <dbReference type="EMBL" id="WVZ60254.1"/>
    </source>
</evidence>
<dbReference type="Pfam" id="PF10497">
    <property type="entry name" value="zf-4CXXC_R1"/>
    <property type="match status" value="1"/>
</dbReference>
<dbReference type="GO" id="GO:0005737">
    <property type="term" value="C:cytoplasm"/>
    <property type="evidence" value="ECO:0007669"/>
    <property type="project" value="UniProtKB-SubCell"/>
</dbReference>
<dbReference type="EMBL" id="CP144746">
    <property type="protein sequence ID" value="WVZ60254.1"/>
    <property type="molecule type" value="Genomic_DNA"/>
</dbReference>
<gene>
    <name evidence="12" type="ORF">U9M48_010301</name>
</gene>
<feature type="region of interest" description="Disordered" evidence="10">
    <location>
        <begin position="42"/>
        <end position="63"/>
    </location>
</feature>
<evidence type="ECO:0000256" key="3">
    <source>
        <dbReference type="ARBA" id="ARBA00022490"/>
    </source>
</evidence>
<dbReference type="PANTHER" id="PTHR31169:SF15">
    <property type="entry name" value="EXPRESSED PROTEIN"/>
    <property type="match status" value="1"/>
</dbReference>
<sequence length="285" mass="31743">MGKLGSKSEYESLRDARISENMARMEMLGLRRCAGELTDIASASSRRAAPRKTPRPRVTSMTPLRRSGRLVAATPAGSASTHRRSARLNGQAVQHKALPSTGALGKLAAAAVDYEWDTEEDDDDEGKPRLVVSKGRVHALQERRCDSKGRGAVYDPVLGICCHFCRQKKLCGEEDCKRCGEGDLKQPCLGKTECSSCHSSYGIFCRACLKVRYGEEMEEVRKNKNWMCPHCVEEKGINKFWICNSSICLKKRKIPPTGIAIYSAREQGYESVAHLLMDRLKRQAF</sequence>
<reference evidence="12 13" key="1">
    <citation type="submission" date="2024-02" db="EMBL/GenBank/DDBJ databases">
        <title>High-quality chromosome-scale genome assembly of Pensacola bahiagrass (Paspalum notatum Flugge var. saurae).</title>
        <authorList>
            <person name="Vega J.M."/>
            <person name="Podio M."/>
            <person name="Orjuela J."/>
            <person name="Siena L.A."/>
            <person name="Pessino S.C."/>
            <person name="Combes M.C."/>
            <person name="Mariac C."/>
            <person name="Albertini E."/>
            <person name="Pupilli F."/>
            <person name="Ortiz J.P.A."/>
            <person name="Leblanc O."/>
        </authorList>
    </citation>
    <scope>NUCLEOTIDE SEQUENCE [LARGE SCALE GENOMIC DNA]</scope>
    <source>
        <strain evidence="12">R1</strain>
        <tissue evidence="12">Leaf</tissue>
    </source>
</reference>
<accession>A0AAQ3SSU8</accession>
<dbReference type="GO" id="GO:0006355">
    <property type="term" value="P:regulation of DNA-templated transcription"/>
    <property type="evidence" value="ECO:0007669"/>
    <property type="project" value="InterPro"/>
</dbReference>
<name>A0AAQ3SSU8_PASNO</name>
<keyword evidence="9" id="KW-0539">Nucleus</keyword>
<evidence type="ECO:0000256" key="9">
    <source>
        <dbReference type="ARBA" id="ARBA00023242"/>
    </source>
</evidence>
<dbReference type="GO" id="GO:0005634">
    <property type="term" value="C:nucleus"/>
    <property type="evidence" value="ECO:0007669"/>
    <property type="project" value="UniProtKB-SubCell"/>
</dbReference>
<keyword evidence="4" id="KW-1017">Isopeptide bond</keyword>
<feature type="domain" description="Zinc-finger" evidence="11">
    <location>
        <begin position="154"/>
        <end position="276"/>
    </location>
</feature>
<evidence type="ECO:0000259" key="11">
    <source>
        <dbReference type="Pfam" id="PF10497"/>
    </source>
</evidence>
<evidence type="ECO:0000256" key="6">
    <source>
        <dbReference type="ARBA" id="ARBA00022843"/>
    </source>
</evidence>
<evidence type="ECO:0000256" key="1">
    <source>
        <dbReference type="ARBA" id="ARBA00004123"/>
    </source>
</evidence>
<keyword evidence="7" id="KW-0805">Transcription regulation</keyword>
<keyword evidence="13" id="KW-1185">Reference proteome</keyword>
<protein>
    <recommendedName>
        <fullName evidence="11">Zinc-finger domain-containing protein</fullName>
    </recommendedName>
</protein>
<dbReference type="Proteomes" id="UP001341281">
    <property type="component" value="Chromosome 02"/>
</dbReference>
<evidence type="ECO:0000256" key="4">
    <source>
        <dbReference type="ARBA" id="ARBA00022499"/>
    </source>
</evidence>
<evidence type="ECO:0000313" key="13">
    <source>
        <dbReference type="Proteomes" id="UP001341281"/>
    </source>
</evidence>
<evidence type="ECO:0000256" key="2">
    <source>
        <dbReference type="ARBA" id="ARBA00004496"/>
    </source>
</evidence>
<evidence type="ECO:0000256" key="7">
    <source>
        <dbReference type="ARBA" id="ARBA00023015"/>
    </source>
</evidence>